<keyword evidence="5 8" id="KW-0723">Serine/threonine-protein kinase</keyword>
<feature type="compositionally biased region" description="Basic residues" evidence="6">
    <location>
        <begin position="341"/>
        <end position="350"/>
    </location>
</feature>
<dbReference type="SMART" id="SM00220">
    <property type="entry name" value="S_TKc"/>
    <property type="match status" value="1"/>
</dbReference>
<dbReference type="SUPFAM" id="SSF56112">
    <property type="entry name" value="Protein kinase-like (PK-like)"/>
    <property type="match status" value="1"/>
</dbReference>
<dbReference type="InterPro" id="IPR011009">
    <property type="entry name" value="Kinase-like_dom_sf"/>
</dbReference>
<evidence type="ECO:0000256" key="4">
    <source>
        <dbReference type="PROSITE-ProRule" id="PRU10141"/>
    </source>
</evidence>
<sequence length="387" mass="44470">MSLIDKTIGGHYRISELIGKGGFGKTYRGIDITTLDEVAVKAEPINSKAPQLANEYKLYKILAGGSGIPCVNYYGSAGPNHYMVMDLLGKSIEDLFFWCNREFSVKTVLMLADQMISCIEWIHRKNFIHRDIKPDNFMIGVNNKSNLVYLIDYGLMKHYRDPRTLKHIQYAEGVNIAGTARYASIHALSAIEQSRRDDLEGLGYVLAYLLRGSLPWMSVDGIDQQAKFRHMLEMKKQLTPDELFSGFPHQFVDYMNTVRKLKFDENPDYAYLRSLFREALIQGGFVYDYVYDWSDTFSTFSVFKTEESDPNIKRSPIKKGINSFSSTDFISLDSLDSRSTRNSHIKRSKRNLSANKAHRLENTRPTPKFSNLPRTKKISDVRRKPLY</sequence>
<evidence type="ECO:0000256" key="5">
    <source>
        <dbReference type="RuleBase" id="RU000304"/>
    </source>
</evidence>
<dbReference type="InterPro" id="IPR008271">
    <property type="entry name" value="Ser/Thr_kinase_AS"/>
</dbReference>
<evidence type="ECO:0000256" key="6">
    <source>
        <dbReference type="SAM" id="MobiDB-lite"/>
    </source>
</evidence>
<keyword evidence="8" id="KW-0418">Kinase</keyword>
<dbReference type="Gene3D" id="1.10.510.10">
    <property type="entry name" value="Transferase(Phosphotransferase) domain 1"/>
    <property type="match status" value="1"/>
</dbReference>
<evidence type="ECO:0000313" key="9">
    <source>
        <dbReference type="Proteomes" id="UP001470230"/>
    </source>
</evidence>
<dbReference type="InterPro" id="IPR017441">
    <property type="entry name" value="Protein_kinase_ATP_BS"/>
</dbReference>
<dbReference type="Pfam" id="PF00069">
    <property type="entry name" value="Pkinase"/>
    <property type="match status" value="1"/>
</dbReference>
<dbReference type="EMBL" id="JAPFFF010000019">
    <property type="protein sequence ID" value="KAK8858145.1"/>
    <property type="molecule type" value="Genomic_DNA"/>
</dbReference>
<evidence type="ECO:0000256" key="1">
    <source>
        <dbReference type="ARBA" id="ARBA00012513"/>
    </source>
</evidence>
<evidence type="ECO:0000256" key="2">
    <source>
        <dbReference type="ARBA" id="ARBA00022741"/>
    </source>
</evidence>
<dbReference type="InterPro" id="IPR000719">
    <property type="entry name" value="Prot_kinase_dom"/>
</dbReference>
<dbReference type="PROSITE" id="PS50011">
    <property type="entry name" value="PROTEIN_KINASE_DOM"/>
    <property type="match status" value="1"/>
</dbReference>
<dbReference type="Proteomes" id="UP001470230">
    <property type="component" value="Unassembled WGS sequence"/>
</dbReference>
<name>A0ABR2I815_9EUKA</name>
<organism evidence="8 9">
    <name type="scientific">Tritrichomonas musculus</name>
    <dbReference type="NCBI Taxonomy" id="1915356"/>
    <lineage>
        <taxon>Eukaryota</taxon>
        <taxon>Metamonada</taxon>
        <taxon>Parabasalia</taxon>
        <taxon>Tritrichomonadida</taxon>
        <taxon>Tritrichomonadidae</taxon>
        <taxon>Tritrichomonas</taxon>
    </lineage>
</organism>
<dbReference type="PROSITE" id="PS00108">
    <property type="entry name" value="PROTEIN_KINASE_ST"/>
    <property type="match status" value="1"/>
</dbReference>
<gene>
    <name evidence="8" type="ORF">M9Y10_013246</name>
</gene>
<dbReference type="InterPro" id="IPR050235">
    <property type="entry name" value="CK1_Ser-Thr_kinase"/>
</dbReference>
<accession>A0ABR2I815</accession>
<keyword evidence="3 4" id="KW-0067">ATP-binding</keyword>
<feature type="domain" description="Protein kinase" evidence="7">
    <location>
        <begin position="12"/>
        <end position="281"/>
    </location>
</feature>
<protein>
    <recommendedName>
        <fullName evidence="1">non-specific serine/threonine protein kinase</fullName>
        <ecNumber evidence="1">2.7.11.1</ecNumber>
    </recommendedName>
</protein>
<evidence type="ECO:0000313" key="8">
    <source>
        <dbReference type="EMBL" id="KAK8858145.1"/>
    </source>
</evidence>
<keyword evidence="2 4" id="KW-0547">Nucleotide-binding</keyword>
<feature type="compositionally biased region" description="Basic and acidic residues" evidence="6">
    <location>
        <begin position="377"/>
        <end position="387"/>
    </location>
</feature>
<dbReference type="GO" id="GO:0004674">
    <property type="term" value="F:protein serine/threonine kinase activity"/>
    <property type="evidence" value="ECO:0007669"/>
    <property type="project" value="UniProtKB-KW"/>
</dbReference>
<proteinExistence type="inferred from homology"/>
<feature type="region of interest" description="Disordered" evidence="6">
    <location>
        <begin position="340"/>
        <end position="387"/>
    </location>
</feature>
<dbReference type="EC" id="2.7.11.1" evidence="1"/>
<keyword evidence="9" id="KW-1185">Reference proteome</keyword>
<comment type="caution">
    <text evidence="8">The sequence shown here is derived from an EMBL/GenBank/DDBJ whole genome shotgun (WGS) entry which is preliminary data.</text>
</comment>
<evidence type="ECO:0000259" key="7">
    <source>
        <dbReference type="PROSITE" id="PS50011"/>
    </source>
</evidence>
<feature type="compositionally biased region" description="Polar residues" evidence="6">
    <location>
        <begin position="363"/>
        <end position="373"/>
    </location>
</feature>
<reference evidence="8 9" key="1">
    <citation type="submission" date="2024-04" db="EMBL/GenBank/DDBJ databases">
        <title>Tritrichomonas musculus Genome.</title>
        <authorList>
            <person name="Alves-Ferreira E."/>
            <person name="Grigg M."/>
            <person name="Lorenzi H."/>
            <person name="Galac M."/>
        </authorList>
    </citation>
    <scope>NUCLEOTIDE SEQUENCE [LARGE SCALE GENOMIC DNA]</scope>
    <source>
        <strain evidence="8 9">EAF2021</strain>
    </source>
</reference>
<keyword evidence="8" id="KW-0808">Transferase</keyword>
<dbReference type="CDD" id="cd14016">
    <property type="entry name" value="STKc_CK1"/>
    <property type="match status" value="1"/>
</dbReference>
<comment type="similarity">
    <text evidence="5">Belongs to the protein kinase superfamily.</text>
</comment>
<dbReference type="PROSITE" id="PS00107">
    <property type="entry name" value="PROTEIN_KINASE_ATP"/>
    <property type="match status" value="1"/>
</dbReference>
<dbReference type="PANTHER" id="PTHR11909">
    <property type="entry name" value="CASEIN KINASE-RELATED"/>
    <property type="match status" value="1"/>
</dbReference>
<feature type="binding site" evidence="4">
    <location>
        <position position="41"/>
    </location>
    <ligand>
        <name>ATP</name>
        <dbReference type="ChEBI" id="CHEBI:30616"/>
    </ligand>
</feature>
<evidence type="ECO:0000256" key="3">
    <source>
        <dbReference type="ARBA" id="ARBA00022840"/>
    </source>
</evidence>